<keyword evidence="8" id="KW-1185">Reference proteome</keyword>
<dbReference type="Pfam" id="PF01740">
    <property type="entry name" value="STAS"/>
    <property type="match status" value="1"/>
</dbReference>
<feature type="transmembrane region" description="Helical" evidence="5">
    <location>
        <begin position="97"/>
        <end position="119"/>
    </location>
</feature>
<feature type="transmembrane region" description="Helical" evidence="5">
    <location>
        <begin position="367"/>
        <end position="385"/>
    </location>
</feature>
<dbReference type="InterPro" id="IPR036513">
    <property type="entry name" value="STAS_dom_sf"/>
</dbReference>
<feature type="transmembrane region" description="Helical" evidence="5">
    <location>
        <begin position="173"/>
        <end position="193"/>
    </location>
</feature>
<evidence type="ECO:0000313" key="7">
    <source>
        <dbReference type="EMBL" id="MBF5054103.1"/>
    </source>
</evidence>
<evidence type="ECO:0000256" key="1">
    <source>
        <dbReference type="ARBA" id="ARBA00004141"/>
    </source>
</evidence>
<comment type="caution">
    <text evidence="7">The sequence shown here is derived from an EMBL/GenBank/DDBJ whole genome shotgun (WGS) entry which is preliminary data.</text>
</comment>
<feature type="domain" description="STAS" evidence="6">
    <location>
        <begin position="451"/>
        <end position="564"/>
    </location>
</feature>
<feature type="transmembrane region" description="Helical" evidence="5">
    <location>
        <begin position="214"/>
        <end position="233"/>
    </location>
</feature>
<dbReference type="EMBL" id="ARXR01000030">
    <property type="protein sequence ID" value="MBF5054103.1"/>
    <property type="molecule type" value="Genomic_DNA"/>
</dbReference>
<sequence>MAYRLTLAPWLKGYRPGDAAADGLAALIVTLMLIPQSLAYALVAGVPAQMGLYASILPLLAYALFGSSRTLAVGPVAVVSLMTAAAAGQVAGGDSGAYLAATVILALLSGVFLVAMGLLRLGWIANLLSHSVISGFITASGLLIAASQLKHLLGIPMQGDTLWELGLSAFREAASVNGPTLLVGAAALLFLLWARGPLKRLLARTPLPPMLADLLAKAGPVLAVIGTTVAVAAGDLQSQGVAVVGAIPGGLPALSLPAFDAGVWGQLALPALLISLIGFVESVSVAQTLAAKRRQRIDSNAELIGLGTANLASGVSGGFPVTGGFSRSVVNFDAGARSPMAGVFTAGGIALTALFFTPWFYYLPKATLAATIIVAVLALVDLGALRRAWRYSKADFTAMLVTLAGVLLAGVEIGVIAGVGAALALHLWRTSQPHMAELGQMPGTEHFRNVRRHPVITSPRVLSIRVDESLYFANARRTEDAIYDMALNCDGRRHVVLLCSAINHIDASALDSLESLNRRLLDAGVTLHLSEVKGPVMDQLKRSDFLEQLSGEVFMTHYQALATLDPETSERAADDKPHA</sequence>
<feature type="transmembrane region" description="Helical" evidence="5">
    <location>
        <begin position="397"/>
        <end position="428"/>
    </location>
</feature>
<comment type="subcellular location">
    <subcellularLocation>
        <location evidence="1">Membrane</location>
        <topology evidence="1">Multi-pass membrane protein</topology>
    </subcellularLocation>
</comment>
<dbReference type="Proteomes" id="UP000644441">
    <property type="component" value="Unassembled WGS sequence"/>
</dbReference>
<organism evidence="7 8">
    <name type="scientific">Alloalcanivorax venustensis ISO4</name>
    <dbReference type="NCBI Taxonomy" id="1177184"/>
    <lineage>
        <taxon>Bacteria</taxon>
        <taxon>Pseudomonadati</taxon>
        <taxon>Pseudomonadota</taxon>
        <taxon>Gammaproteobacteria</taxon>
        <taxon>Oceanospirillales</taxon>
        <taxon>Alcanivoracaceae</taxon>
        <taxon>Alloalcanivorax</taxon>
    </lineage>
</organism>
<evidence type="ECO:0000256" key="4">
    <source>
        <dbReference type="ARBA" id="ARBA00023136"/>
    </source>
</evidence>
<evidence type="ECO:0000256" key="2">
    <source>
        <dbReference type="ARBA" id="ARBA00022692"/>
    </source>
</evidence>
<evidence type="ECO:0000259" key="6">
    <source>
        <dbReference type="PROSITE" id="PS50801"/>
    </source>
</evidence>
<feature type="transmembrane region" description="Helical" evidence="5">
    <location>
        <begin position="263"/>
        <end position="286"/>
    </location>
</feature>
<accession>A0ABS0AIY2</accession>
<protein>
    <submittedName>
        <fullName evidence="7">Sulfate transporter</fullName>
    </submittedName>
</protein>
<name>A0ABS0AIY2_9GAMM</name>
<dbReference type="SUPFAM" id="SSF52091">
    <property type="entry name" value="SpoIIaa-like"/>
    <property type="match status" value="1"/>
</dbReference>
<dbReference type="Gene3D" id="3.30.750.24">
    <property type="entry name" value="STAS domain"/>
    <property type="match status" value="1"/>
</dbReference>
<keyword evidence="2 5" id="KW-0812">Transmembrane</keyword>
<dbReference type="InterPro" id="IPR011547">
    <property type="entry name" value="SLC26A/SulP_dom"/>
</dbReference>
<gene>
    <name evidence="7" type="ORF">ISO4_02705</name>
</gene>
<evidence type="ECO:0000313" key="8">
    <source>
        <dbReference type="Proteomes" id="UP000644441"/>
    </source>
</evidence>
<evidence type="ECO:0000256" key="5">
    <source>
        <dbReference type="SAM" id="Phobius"/>
    </source>
</evidence>
<feature type="transmembrane region" description="Helical" evidence="5">
    <location>
        <begin position="48"/>
        <end position="65"/>
    </location>
</feature>
<feature type="transmembrane region" description="Helical" evidence="5">
    <location>
        <begin position="341"/>
        <end position="361"/>
    </location>
</feature>
<dbReference type="RefSeq" id="WP_142949563.1">
    <property type="nucleotide sequence ID" value="NZ_ARXR01000030.1"/>
</dbReference>
<dbReference type="PANTHER" id="PTHR11814">
    <property type="entry name" value="SULFATE TRANSPORTER"/>
    <property type="match status" value="1"/>
</dbReference>
<dbReference type="CDD" id="cd07042">
    <property type="entry name" value="STAS_SulP_like_sulfate_transporter"/>
    <property type="match status" value="1"/>
</dbReference>
<dbReference type="NCBIfam" id="TIGR00815">
    <property type="entry name" value="sulP"/>
    <property type="match status" value="1"/>
</dbReference>
<dbReference type="Pfam" id="PF00916">
    <property type="entry name" value="Sulfate_transp"/>
    <property type="match status" value="1"/>
</dbReference>
<feature type="transmembrane region" description="Helical" evidence="5">
    <location>
        <begin position="21"/>
        <end position="42"/>
    </location>
</feature>
<proteinExistence type="predicted"/>
<keyword evidence="3 5" id="KW-1133">Transmembrane helix</keyword>
<dbReference type="InterPro" id="IPR001902">
    <property type="entry name" value="SLC26A/SulP_fam"/>
</dbReference>
<dbReference type="PROSITE" id="PS50801">
    <property type="entry name" value="STAS"/>
    <property type="match status" value="1"/>
</dbReference>
<keyword evidence="4 5" id="KW-0472">Membrane</keyword>
<feature type="transmembrane region" description="Helical" evidence="5">
    <location>
        <begin position="131"/>
        <end position="153"/>
    </location>
</feature>
<reference evidence="7 8" key="1">
    <citation type="submission" date="2012-09" db="EMBL/GenBank/DDBJ databases">
        <title>Genome Sequence of alkane-degrading Bacterium Alcanivorax venustensis ISO4.</title>
        <authorList>
            <person name="Lai Q."/>
            <person name="Shao Z."/>
        </authorList>
    </citation>
    <scope>NUCLEOTIDE SEQUENCE [LARGE SCALE GENOMIC DNA]</scope>
    <source>
        <strain evidence="7 8">ISO4</strain>
    </source>
</reference>
<dbReference type="InterPro" id="IPR002645">
    <property type="entry name" value="STAS_dom"/>
</dbReference>
<evidence type="ECO:0000256" key="3">
    <source>
        <dbReference type="ARBA" id="ARBA00022989"/>
    </source>
</evidence>